<feature type="chain" id="PRO_5015889711" evidence="4">
    <location>
        <begin position="24"/>
        <end position="343"/>
    </location>
</feature>
<dbReference type="Pfam" id="PF03480">
    <property type="entry name" value="DctP"/>
    <property type="match status" value="1"/>
</dbReference>
<dbReference type="InterPro" id="IPR038404">
    <property type="entry name" value="TRAP_DctP_sf"/>
</dbReference>
<dbReference type="InterPro" id="IPR004682">
    <property type="entry name" value="TRAP_DctP"/>
</dbReference>
<dbReference type="GO" id="GO:0055085">
    <property type="term" value="P:transmembrane transport"/>
    <property type="evidence" value="ECO:0007669"/>
    <property type="project" value="InterPro"/>
</dbReference>
<dbReference type="InterPro" id="IPR018389">
    <property type="entry name" value="DctP_fam"/>
</dbReference>
<dbReference type="GO" id="GO:0030288">
    <property type="term" value="C:outer membrane-bounded periplasmic space"/>
    <property type="evidence" value="ECO:0007669"/>
    <property type="project" value="InterPro"/>
</dbReference>
<keyword evidence="6" id="KW-1185">Reference proteome</keyword>
<dbReference type="RefSeq" id="WP_111398192.1">
    <property type="nucleotide sequence ID" value="NZ_QKYU01000010.1"/>
</dbReference>
<evidence type="ECO:0000313" key="5">
    <source>
        <dbReference type="EMBL" id="PZW45928.1"/>
    </source>
</evidence>
<keyword evidence="3 4" id="KW-0732">Signal</keyword>
<evidence type="ECO:0000256" key="1">
    <source>
        <dbReference type="ARBA" id="ARBA00009023"/>
    </source>
</evidence>
<keyword evidence="5" id="KW-0675">Receptor</keyword>
<evidence type="ECO:0000313" key="6">
    <source>
        <dbReference type="Proteomes" id="UP000249688"/>
    </source>
</evidence>
<dbReference type="Gene3D" id="3.40.190.170">
    <property type="entry name" value="Bacterial extracellular solute-binding protein, family 7"/>
    <property type="match status" value="1"/>
</dbReference>
<dbReference type="SUPFAM" id="SSF53850">
    <property type="entry name" value="Periplasmic binding protein-like II"/>
    <property type="match status" value="1"/>
</dbReference>
<dbReference type="Proteomes" id="UP000249688">
    <property type="component" value="Unassembled WGS sequence"/>
</dbReference>
<comment type="similarity">
    <text evidence="1">Belongs to the bacterial solute-binding protein 7 family.</text>
</comment>
<dbReference type="EMBL" id="QKYU01000010">
    <property type="protein sequence ID" value="PZW45928.1"/>
    <property type="molecule type" value="Genomic_DNA"/>
</dbReference>
<organism evidence="5 6">
    <name type="scientific">Humitalea rosea</name>
    <dbReference type="NCBI Taxonomy" id="990373"/>
    <lineage>
        <taxon>Bacteria</taxon>
        <taxon>Pseudomonadati</taxon>
        <taxon>Pseudomonadota</taxon>
        <taxon>Alphaproteobacteria</taxon>
        <taxon>Acetobacterales</taxon>
        <taxon>Roseomonadaceae</taxon>
        <taxon>Humitalea</taxon>
    </lineage>
</organism>
<sequence>MTISRRLILAAPAALAMPAVARAQTQYKAEYKVSVVGNRPIALADGAFRWAELVTERSGGRINMKVYPGSQLVGGDQTRELVAMRQGIIDMATFSTINISPQVREMNIFSLPFLLGDARGFDALIRGEVGRELERVIATRDVVPMAWGENGFREISNSKRPIREPADLRGLKIRFAAGAIFSEIFTALGANPVQMSFADLQPALSTGAVDGQENPVNLFLALRMDALAQKHLTLWNYVADAGLFVVAKPVLESFTPADRDLVKACAMEAAEAQIRASRAGLGQNGDRASLEELARRGVAVVTSTDAEKQAFARLTKPVYDKWAQTVGTDLVRRAEAAVRAARS</sequence>
<dbReference type="PIRSF" id="PIRSF006470">
    <property type="entry name" value="DctB"/>
    <property type="match status" value="1"/>
</dbReference>
<dbReference type="OrthoDB" id="8204956at2"/>
<evidence type="ECO:0000256" key="3">
    <source>
        <dbReference type="ARBA" id="ARBA00022729"/>
    </source>
</evidence>
<dbReference type="NCBIfam" id="NF037995">
    <property type="entry name" value="TRAP_S1"/>
    <property type="match status" value="1"/>
</dbReference>
<dbReference type="PANTHER" id="PTHR33376:SF7">
    <property type="entry name" value="C4-DICARBOXYLATE-BINDING PROTEIN DCTB"/>
    <property type="match status" value="1"/>
</dbReference>
<evidence type="ECO:0000256" key="2">
    <source>
        <dbReference type="ARBA" id="ARBA00022448"/>
    </source>
</evidence>
<proteinExistence type="inferred from homology"/>
<name>A0A2W7IIU5_9PROT</name>
<protein>
    <submittedName>
        <fullName evidence="5">Tripartite ATP-independent transporter DctP family solute receptor</fullName>
    </submittedName>
</protein>
<gene>
    <name evidence="5" type="ORF">C8P66_110126</name>
</gene>
<comment type="caution">
    <text evidence="5">The sequence shown here is derived from an EMBL/GenBank/DDBJ whole genome shotgun (WGS) entry which is preliminary data.</text>
</comment>
<feature type="signal peptide" evidence="4">
    <location>
        <begin position="1"/>
        <end position="23"/>
    </location>
</feature>
<accession>A0A2W7IIU5</accession>
<reference evidence="5 6" key="1">
    <citation type="submission" date="2018-06" db="EMBL/GenBank/DDBJ databases">
        <title>Genomic Encyclopedia of Archaeal and Bacterial Type Strains, Phase II (KMG-II): from individual species to whole genera.</title>
        <authorList>
            <person name="Goeker M."/>
        </authorList>
    </citation>
    <scope>NUCLEOTIDE SEQUENCE [LARGE SCALE GENOMIC DNA]</scope>
    <source>
        <strain evidence="5 6">DSM 24525</strain>
    </source>
</reference>
<dbReference type="PANTHER" id="PTHR33376">
    <property type="match status" value="1"/>
</dbReference>
<keyword evidence="2" id="KW-0813">Transport</keyword>
<dbReference type="AlphaFoldDB" id="A0A2W7IIU5"/>
<evidence type="ECO:0000256" key="4">
    <source>
        <dbReference type="SAM" id="SignalP"/>
    </source>
</evidence>